<feature type="transmembrane region" description="Helical" evidence="8">
    <location>
        <begin position="696"/>
        <end position="716"/>
    </location>
</feature>
<evidence type="ECO:0000256" key="8">
    <source>
        <dbReference type="SAM" id="Phobius"/>
    </source>
</evidence>
<dbReference type="InterPro" id="IPR019177">
    <property type="entry name" value="Golgin_subfamily_A_member_5"/>
</dbReference>
<evidence type="ECO:0000256" key="4">
    <source>
        <dbReference type="ARBA" id="ARBA00023034"/>
    </source>
</evidence>
<dbReference type="PANTHER" id="PTHR13815:SF7">
    <property type="entry name" value="GOLGIN SUBFAMILY A MEMBER 5"/>
    <property type="match status" value="1"/>
</dbReference>
<feature type="compositionally biased region" description="Basic and acidic residues" evidence="7">
    <location>
        <begin position="86"/>
        <end position="98"/>
    </location>
</feature>
<keyword evidence="6 8" id="KW-0472">Membrane</keyword>
<feature type="region of interest" description="Disordered" evidence="7">
    <location>
        <begin position="152"/>
        <end position="217"/>
    </location>
</feature>
<feature type="compositionally biased region" description="Polar residues" evidence="7">
    <location>
        <begin position="152"/>
        <end position="185"/>
    </location>
</feature>
<reference evidence="9" key="1">
    <citation type="journal article" date="2016" name="Ticks Tick Borne Dis.">
        <title>De novo assembly and annotation of the salivary gland transcriptome of Rhipicephalus appendiculatus male and female ticks during blood feeding.</title>
        <authorList>
            <person name="de Castro M.H."/>
            <person name="de Klerk D."/>
            <person name="Pienaar R."/>
            <person name="Latif A.A."/>
            <person name="Rees D.J."/>
            <person name="Mans B.J."/>
        </authorList>
    </citation>
    <scope>NUCLEOTIDE SEQUENCE</scope>
    <source>
        <tissue evidence="9">Salivary glands</tissue>
    </source>
</reference>
<keyword evidence="3 8" id="KW-1133">Transmembrane helix</keyword>
<evidence type="ECO:0000256" key="5">
    <source>
        <dbReference type="ARBA" id="ARBA00023054"/>
    </source>
</evidence>
<evidence type="ECO:0000313" key="9">
    <source>
        <dbReference type="EMBL" id="JAP79612.1"/>
    </source>
</evidence>
<protein>
    <submittedName>
        <fullName evidence="9">Muscle myosin heavy chain</fullName>
    </submittedName>
</protein>
<feature type="region of interest" description="Disordered" evidence="7">
    <location>
        <begin position="622"/>
        <end position="650"/>
    </location>
</feature>
<dbReference type="EMBL" id="GEDV01008945">
    <property type="protein sequence ID" value="JAP79612.1"/>
    <property type="molecule type" value="Transcribed_RNA"/>
</dbReference>
<name>A0A131YM39_RHIAP</name>
<dbReference type="GO" id="GO:0000301">
    <property type="term" value="P:retrograde transport, vesicle recycling within Golgi"/>
    <property type="evidence" value="ECO:0007669"/>
    <property type="project" value="TreeGrafter"/>
</dbReference>
<evidence type="ECO:0000256" key="3">
    <source>
        <dbReference type="ARBA" id="ARBA00022989"/>
    </source>
</evidence>
<keyword evidence="2 8" id="KW-0812">Transmembrane</keyword>
<accession>A0A131YM39</accession>
<dbReference type="GO" id="GO:0000139">
    <property type="term" value="C:Golgi membrane"/>
    <property type="evidence" value="ECO:0007669"/>
    <property type="project" value="UniProtKB-SubCell"/>
</dbReference>
<dbReference type="PANTHER" id="PTHR13815">
    <property type="entry name" value="GOLGIN-84"/>
    <property type="match status" value="1"/>
</dbReference>
<evidence type="ECO:0000256" key="2">
    <source>
        <dbReference type="ARBA" id="ARBA00022692"/>
    </source>
</evidence>
<sequence>MSWFSDIASRAEDLLTKVDQTAASALQKPLLPNAKTGFMSYTKSPGRSPQPEPASVSQLTSGGFTRSPKPSRGLSLAPSSTIVKPKRVEKQASDEKLMEYLNSPEPAPQAPKRSSSQLKIDVEPSPAEAGDIVGASGVSLSKVQDATVSQAETAISPEVSTTTTAQGEASTSVVADQTPSSSRRSSIQHEELQTAAPSSRSDVPEVTQESSLEEENRMLRKEVSTLNQEMASVLQRVKNVDAEKQRLQNRLDHWSSQVSASDSAFRELQARERDLTSALEAKDSQLAVLRVRLQEADQELTTKRRLVDDLRNENQRLTRDQTDLSQVQGKTVETLRDKLAHAEEALRKEQESHRHAQAEFMQRQLKMEEELANLSESLTLAQKQLAEQKAHAKESGSQVSSLRCSLDLARQELADYKQKAQRILQSKEKLIASLKDAANASGSALDGSELDSSRLSAASAAELEAMAQECEHLRNELRKTQAHADALSADLHEQESSLRRELESLQEQQRDLLKDLKQERHQRQEAELEARQATEEITFLKDELRRNKEALQQRLSERESELEKLRKQIMTKSMSSTSEEELEARLHALTENLIQKQTLVEALSTEKNSLVLQLERLERQLKESQAHTSKPHTAIAGFGQPDESDESDPRARLPGMFVESPFDGTVTRKVKRAYGVIDSFSIRAGIFLRRYPLARIFILIYMGLMHFWVMIVLLTYEPEIHGPHIKPSANAISKTLT</sequence>
<feature type="compositionally biased region" description="Polar residues" evidence="7">
    <location>
        <begin position="55"/>
        <end position="64"/>
    </location>
</feature>
<dbReference type="Pfam" id="PF09787">
    <property type="entry name" value="Golgin_A5"/>
    <property type="match status" value="1"/>
</dbReference>
<dbReference type="GO" id="GO:0031985">
    <property type="term" value="C:Golgi cisterna"/>
    <property type="evidence" value="ECO:0007669"/>
    <property type="project" value="TreeGrafter"/>
</dbReference>
<comment type="subcellular location">
    <subcellularLocation>
        <location evidence="1">Golgi apparatus membrane</location>
        <topology evidence="1">Single-pass type IV membrane protein</topology>
    </subcellularLocation>
</comment>
<proteinExistence type="predicted"/>
<evidence type="ECO:0000256" key="6">
    <source>
        <dbReference type="ARBA" id="ARBA00023136"/>
    </source>
</evidence>
<feature type="region of interest" description="Disordered" evidence="7">
    <location>
        <begin position="29"/>
        <end position="131"/>
    </location>
</feature>
<dbReference type="GO" id="GO:0007030">
    <property type="term" value="P:Golgi organization"/>
    <property type="evidence" value="ECO:0007669"/>
    <property type="project" value="InterPro"/>
</dbReference>
<dbReference type="AlphaFoldDB" id="A0A131YM39"/>
<organism evidence="9">
    <name type="scientific">Rhipicephalus appendiculatus</name>
    <name type="common">Brown ear tick</name>
    <dbReference type="NCBI Taxonomy" id="34631"/>
    <lineage>
        <taxon>Eukaryota</taxon>
        <taxon>Metazoa</taxon>
        <taxon>Ecdysozoa</taxon>
        <taxon>Arthropoda</taxon>
        <taxon>Chelicerata</taxon>
        <taxon>Arachnida</taxon>
        <taxon>Acari</taxon>
        <taxon>Parasitiformes</taxon>
        <taxon>Ixodida</taxon>
        <taxon>Ixodoidea</taxon>
        <taxon>Ixodidae</taxon>
        <taxon>Rhipicephalinae</taxon>
        <taxon>Rhipicephalus</taxon>
        <taxon>Rhipicephalus</taxon>
    </lineage>
</organism>
<evidence type="ECO:0000256" key="7">
    <source>
        <dbReference type="SAM" id="MobiDB-lite"/>
    </source>
</evidence>
<evidence type="ECO:0000256" key="1">
    <source>
        <dbReference type="ARBA" id="ARBA00004409"/>
    </source>
</evidence>
<keyword evidence="4" id="KW-0333">Golgi apparatus</keyword>
<keyword evidence="5" id="KW-0175">Coiled coil</keyword>